<reference evidence="4" key="1">
    <citation type="journal article" date="2010" name="Nature">
        <title>The Dynamic genome of Hydra.</title>
        <authorList>
            <person name="Chapman J.A."/>
            <person name="Kirkness E.F."/>
            <person name="Simakov O."/>
            <person name="Hampson S.E."/>
            <person name="Mitros T."/>
            <person name="Weinmaier T."/>
            <person name="Rattei T."/>
            <person name="Balasubramanian P.G."/>
            <person name="Borman J."/>
            <person name="Busam D."/>
            <person name="Disbennett K."/>
            <person name="Pfannkoch C."/>
            <person name="Sumin N."/>
            <person name="Sutton G."/>
            <person name="Viswanathan L."/>
            <person name="Walenz B."/>
            <person name="Goodstein D.M."/>
            <person name="Hellsten U."/>
            <person name="Kawashima T."/>
            <person name="Prochnik S.E."/>
            <person name="Putnam N.H."/>
            <person name="Shu S."/>
            <person name="Blumberg B."/>
            <person name="Dana C.E."/>
            <person name="Gee L."/>
            <person name="Kibler D.F."/>
            <person name="Law L."/>
            <person name="Lindgens D."/>
            <person name="Martinez D.E."/>
            <person name="Peng J."/>
            <person name="Wigge P.A."/>
            <person name="Bertulat B."/>
            <person name="Guder C."/>
            <person name="Nakamura Y."/>
            <person name="Ozbek S."/>
            <person name="Watanabe H."/>
            <person name="Khalturin K."/>
            <person name="Hemmrich G."/>
            <person name="Franke A."/>
            <person name="Augustin R."/>
            <person name="Fraune S."/>
            <person name="Hayakawa E."/>
            <person name="Hayakawa S."/>
            <person name="Hirose M."/>
            <person name="Hwang J."/>
            <person name="Ikeo K."/>
            <person name="Nishimiya-Fujisawa C."/>
            <person name="Ogura A."/>
            <person name="Takahashi T."/>
            <person name="Steinmetz P.R."/>
            <person name="Zhang X."/>
            <person name="Aufschnaiter R."/>
            <person name="Eder M.K."/>
            <person name="Gorny A.K."/>
            <person name="Salvenmoser W."/>
            <person name="Heimberg A.M."/>
            <person name="Wheeler B.M."/>
            <person name="Peterson K.J."/>
            <person name="Boettger A."/>
            <person name="Tischler P."/>
            <person name="Wolf A."/>
            <person name="Gojobori T."/>
            <person name="Remington K.A."/>
            <person name="Strausberg R.L."/>
            <person name="Venter J."/>
            <person name="Technau U."/>
            <person name="Hobmayer B."/>
            <person name="Bosch T.C."/>
            <person name="Holstein T.W."/>
            <person name="Fujisawa T."/>
            <person name="Bode H.R."/>
            <person name="David C.N."/>
            <person name="Rokhsar D.S."/>
            <person name="Steele R.E."/>
        </authorList>
    </citation>
    <scope>NUCLEOTIDE SEQUENCE</scope>
</reference>
<dbReference type="InterPro" id="IPR036291">
    <property type="entry name" value="NAD(P)-bd_dom_sf"/>
</dbReference>
<dbReference type="GO" id="GO:0016491">
    <property type="term" value="F:oxidoreductase activity"/>
    <property type="evidence" value="ECO:0007669"/>
    <property type="project" value="UniProtKB-KW"/>
</dbReference>
<dbReference type="EMBL" id="FN543101">
    <property type="protein sequence ID" value="CBA26313.1"/>
    <property type="molecule type" value="Genomic_DNA"/>
</dbReference>
<dbReference type="AlphaFoldDB" id="C9Y624"/>
<dbReference type="PANTHER" id="PTHR44196">
    <property type="entry name" value="DEHYDROGENASE/REDUCTASE SDR FAMILY MEMBER 7B"/>
    <property type="match status" value="1"/>
</dbReference>
<evidence type="ECO:0000256" key="1">
    <source>
        <dbReference type="ARBA" id="ARBA00006484"/>
    </source>
</evidence>
<dbReference type="SUPFAM" id="SSF51735">
    <property type="entry name" value="NAD(P)-binding Rossmann-fold domains"/>
    <property type="match status" value="1"/>
</dbReference>
<proteinExistence type="inferred from homology"/>
<dbReference type="Pfam" id="PF00106">
    <property type="entry name" value="adh_short"/>
    <property type="match status" value="1"/>
</dbReference>
<dbReference type="InterPro" id="IPR002347">
    <property type="entry name" value="SDR_fam"/>
</dbReference>
<dbReference type="GO" id="GO:0016020">
    <property type="term" value="C:membrane"/>
    <property type="evidence" value="ECO:0007669"/>
    <property type="project" value="TreeGrafter"/>
</dbReference>
<evidence type="ECO:0000256" key="3">
    <source>
        <dbReference type="RuleBase" id="RU000363"/>
    </source>
</evidence>
<dbReference type="PRINTS" id="PR00081">
    <property type="entry name" value="GDHRDH"/>
</dbReference>
<dbReference type="PANTHER" id="PTHR44196:SF1">
    <property type="entry name" value="DEHYDROGENASE_REDUCTASE SDR FAMILY MEMBER 7B"/>
    <property type="match status" value="1"/>
</dbReference>
<sequence>MRKPTSRPFTSDTALWMWASPTSKTAFRTWKCYAAPEKHRFQILITRRTPVISNFQGKTAVLTGAGSGFGLECARIGARLGMNLVLADVQQDALDKAVAEMEAAGAQVLGMRVDVSQAAQVEALGAATLQRFGAPHLVFNNAGVGAGGLIWENSARDWEWVLGVNLMGVAHGVRVFTPMMLEAAKQDPAWQGHIVNTASMAGLLNAPNMGVYNVSKHAVVSLSETLYQDLALVTDQVSASVLCPFFVPTGISQSERNRPSDAAPAQLTRSQMIGQAMTDKAVTSGKVTAAQVAQMVFDAVAEGRFYIYSHPKAIGSVQTRMEDVMLARNPTDPFAHKPELGIELRKALRTPA</sequence>
<evidence type="ECO:0008006" key="5">
    <source>
        <dbReference type="Google" id="ProtNLM"/>
    </source>
</evidence>
<evidence type="ECO:0000256" key="2">
    <source>
        <dbReference type="ARBA" id="ARBA00023002"/>
    </source>
</evidence>
<dbReference type="NCBIfam" id="NF004843">
    <property type="entry name" value="PRK06194.1"/>
    <property type="match status" value="1"/>
</dbReference>
<keyword evidence="2" id="KW-0560">Oxidoreductase</keyword>
<dbReference type="PRINTS" id="PR00080">
    <property type="entry name" value="SDRFAMILY"/>
</dbReference>
<name>C9Y624_CURXX</name>
<dbReference type="CDD" id="cd05233">
    <property type="entry name" value="SDR_c"/>
    <property type="match status" value="1"/>
</dbReference>
<evidence type="ECO:0000313" key="4">
    <source>
        <dbReference type="EMBL" id="CBA26313.1"/>
    </source>
</evidence>
<comment type="similarity">
    <text evidence="1 3">Belongs to the short-chain dehydrogenases/reductases (SDR) family.</text>
</comment>
<gene>
    <name evidence="4" type="ORF">Csp_E34010</name>
</gene>
<dbReference type="Gene3D" id="3.40.50.720">
    <property type="entry name" value="NAD(P)-binding Rossmann-like Domain"/>
    <property type="match status" value="1"/>
</dbReference>
<organism evidence="4">
    <name type="scientific">Curvibacter symbiont subsp. Hydra magnipapillata</name>
    <dbReference type="NCBI Taxonomy" id="667019"/>
    <lineage>
        <taxon>Bacteria</taxon>
        <taxon>Pseudomonadati</taxon>
        <taxon>Pseudomonadota</taxon>
        <taxon>Betaproteobacteria</taxon>
        <taxon>Burkholderiales</taxon>
        <taxon>Comamonadaceae</taxon>
        <taxon>Curvibacter</taxon>
    </lineage>
</organism>
<protein>
    <recommendedName>
        <fullName evidence="5">SDR family oxidoreductase</fullName>
    </recommendedName>
</protein>
<accession>C9Y624</accession>